<dbReference type="eggNOG" id="arCOG02852">
    <property type="taxonomic scope" value="Archaea"/>
</dbReference>
<keyword evidence="4" id="KW-0411">Iron-sulfur</keyword>
<dbReference type="Pfam" id="PF00355">
    <property type="entry name" value="Rieske"/>
    <property type="match status" value="1"/>
</dbReference>
<name>E7QUX2_HALPU</name>
<evidence type="ECO:0000256" key="4">
    <source>
        <dbReference type="ARBA" id="ARBA00023014"/>
    </source>
</evidence>
<organism evidence="6 7">
    <name type="scientific">Haladaptatus paucihalophilus DX253</name>
    <dbReference type="NCBI Taxonomy" id="797209"/>
    <lineage>
        <taxon>Archaea</taxon>
        <taxon>Methanobacteriati</taxon>
        <taxon>Methanobacteriota</taxon>
        <taxon>Stenosarchaea group</taxon>
        <taxon>Halobacteria</taxon>
        <taxon>Halobacteriales</taxon>
        <taxon>Haladaptataceae</taxon>
        <taxon>Haladaptatus</taxon>
    </lineage>
</organism>
<dbReference type="InterPro" id="IPR036922">
    <property type="entry name" value="Rieske_2Fe-2S_sf"/>
</dbReference>
<feature type="domain" description="Rieske" evidence="5">
    <location>
        <begin position="1"/>
        <end position="93"/>
    </location>
</feature>
<dbReference type="PANTHER" id="PTHR21496">
    <property type="entry name" value="FERREDOXIN-RELATED"/>
    <property type="match status" value="1"/>
</dbReference>
<dbReference type="SUPFAM" id="SSF50022">
    <property type="entry name" value="ISP domain"/>
    <property type="match status" value="1"/>
</dbReference>
<keyword evidence="2" id="KW-0479">Metal-binding</keyword>
<dbReference type="AlphaFoldDB" id="E7QUX2"/>
<dbReference type="EMBL" id="AEMG01000012">
    <property type="protein sequence ID" value="EFW91779.1"/>
    <property type="molecule type" value="Genomic_DNA"/>
</dbReference>
<dbReference type="PATRIC" id="fig|797209.4.peg.2565"/>
<accession>E7QUX2</accession>
<keyword evidence="1" id="KW-0001">2Fe-2S</keyword>
<keyword evidence="3" id="KW-0408">Iron</keyword>
<comment type="caution">
    <text evidence="6">The sequence shown here is derived from an EMBL/GenBank/DDBJ whole genome shotgun (WGS) entry which is preliminary data.</text>
</comment>
<reference evidence="6 7" key="1">
    <citation type="journal article" date="2014" name="ISME J.">
        <title>Trehalose/2-sulfotrehalose biosynthesis and glycine-betaine uptake are widely spread mechanisms for osmoadaptation in the Halobacteriales.</title>
        <authorList>
            <person name="Youssef N.H."/>
            <person name="Savage-Ashlock K.N."/>
            <person name="McCully A.L."/>
            <person name="Luedtke B."/>
            <person name="Shaw E.I."/>
            <person name="Hoff W.D."/>
            <person name="Elshahed M.S."/>
        </authorList>
    </citation>
    <scope>NUCLEOTIDE SEQUENCE [LARGE SCALE GENOMIC DNA]</scope>
    <source>
        <strain evidence="6 7">DX253</strain>
    </source>
</reference>
<dbReference type="GO" id="GO:0051537">
    <property type="term" value="F:2 iron, 2 sulfur cluster binding"/>
    <property type="evidence" value="ECO:0007669"/>
    <property type="project" value="UniProtKB-KW"/>
</dbReference>
<dbReference type="PANTHER" id="PTHR21496:SF23">
    <property type="entry name" value="3-PHENYLPROPIONATE_CINNAMIC ACID DIOXYGENASE FERREDOXIN SUBUNIT"/>
    <property type="match status" value="1"/>
</dbReference>
<evidence type="ECO:0000313" key="7">
    <source>
        <dbReference type="Proteomes" id="UP000003751"/>
    </source>
</evidence>
<dbReference type="GO" id="GO:0046872">
    <property type="term" value="F:metal ion binding"/>
    <property type="evidence" value="ECO:0007669"/>
    <property type="project" value="UniProtKB-KW"/>
</dbReference>
<evidence type="ECO:0000256" key="1">
    <source>
        <dbReference type="ARBA" id="ARBA00022714"/>
    </source>
</evidence>
<evidence type="ECO:0000256" key="2">
    <source>
        <dbReference type="ARBA" id="ARBA00022723"/>
    </source>
</evidence>
<evidence type="ECO:0000256" key="3">
    <source>
        <dbReference type="ARBA" id="ARBA00023004"/>
    </source>
</evidence>
<proteinExistence type="predicted"/>
<protein>
    <submittedName>
        <fullName evidence="6">Assimilatory nitrite reductase subunit</fullName>
    </submittedName>
</protein>
<sequence>MGGRAEFPEGEGTMVEFDGREIAVFRSGDEFYAVENKCPHQGGPLSDGKVEETSVFCPWHGFEFDLTTGEHSHLGDLCVETYAAFVEDGTVYLSKE</sequence>
<dbReference type="STRING" id="797209.GCA_000376445_00912"/>
<evidence type="ECO:0000259" key="5">
    <source>
        <dbReference type="PROSITE" id="PS51296"/>
    </source>
</evidence>
<dbReference type="PROSITE" id="PS51296">
    <property type="entry name" value="RIESKE"/>
    <property type="match status" value="1"/>
</dbReference>
<evidence type="ECO:0000313" key="6">
    <source>
        <dbReference type="EMBL" id="EFW91779.1"/>
    </source>
</evidence>
<dbReference type="Gene3D" id="2.102.10.10">
    <property type="entry name" value="Rieske [2Fe-2S] iron-sulphur domain"/>
    <property type="match status" value="1"/>
</dbReference>
<gene>
    <name evidence="6" type="ORF">ZOD2009_13037</name>
</gene>
<dbReference type="Proteomes" id="UP000003751">
    <property type="component" value="Unassembled WGS sequence"/>
</dbReference>
<dbReference type="InterPro" id="IPR017941">
    <property type="entry name" value="Rieske_2Fe-2S"/>
</dbReference>